<dbReference type="Proteomes" id="UP000284403">
    <property type="component" value="Unassembled WGS sequence"/>
</dbReference>
<evidence type="ECO:0000313" key="4">
    <source>
        <dbReference type="Proteomes" id="UP000284403"/>
    </source>
</evidence>
<dbReference type="EMBL" id="MKKU01000869">
    <property type="protein sequence ID" value="RNF00676.1"/>
    <property type="molecule type" value="Genomic_DNA"/>
</dbReference>
<sequence length="264" mass="28519">MASADQAQRVQVVVRGQRFESTVETLSAYCLFFRGFFRKARAKLAATDDAEGVGDDDWWSCHAAATRTLEEHLQWPVEEGALVVGAASVALDRAAPMWRFVYTAEGLAPEDVGVVFVYLRKLFRWSREGQGEQREPQLPIRWDEMPYDAQLAMARVVCSFGVEPLLGRFDRPTAARGGVTSTEADPVSLRQMAEAYAQARLRHDGSLEAGAAQAEAPAAAAAAEAGGGGGSRWQDAIEDEDLVLAAAACSRCGVTGHADVDCPR</sequence>
<dbReference type="RefSeq" id="XP_029224293.1">
    <property type="nucleotide sequence ID" value="XM_029375593.1"/>
</dbReference>
<proteinExistence type="predicted"/>
<comment type="caution">
    <text evidence="3">The sequence shown here is derived from an EMBL/GenBank/DDBJ whole genome shotgun (WGS) entry which is preliminary data.</text>
</comment>
<keyword evidence="1" id="KW-0863">Zinc-finger</keyword>
<dbReference type="GO" id="GO:0008270">
    <property type="term" value="F:zinc ion binding"/>
    <property type="evidence" value="ECO:0007669"/>
    <property type="project" value="UniProtKB-KW"/>
</dbReference>
<keyword evidence="4" id="KW-1185">Reference proteome</keyword>
<protein>
    <recommendedName>
        <fullName evidence="2">CCHC-type domain-containing protein</fullName>
    </recommendedName>
</protein>
<feature type="domain" description="CCHC-type" evidence="2">
    <location>
        <begin position="249"/>
        <end position="264"/>
    </location>
</feature>
<evidence type="ECO:0000313" key="3">
    <source>
        <dbReference type="EMBL" id="RNF00676.1"/>
    </source>
</evidence>
<dbReference type="PROSITE" id="PS50158">
    <property type="entry name" value="ZF_CCHC"/>
    <property type="match status" value="1"/>
</dbReference>
<accession>A0A3R7RDY3</accession>
<dbReference type="OrthoDB" id="245449at2759"/>
<reference evidence="3 4" key="1">
    <citation type="journal article" date="2018" name="BMC Genomics">
        <title>Genomic comparison of Trypanosoma conorhini and Trypanosoma rangeli to Trypanosoma cruzi strains of high and low virulence.</title>
        <authorList>
            <person name="Bradwell K.R."/>
            <person name="Koparde V.N."/>
            <person name="Matveyev A.V."/>
            <person name="Serrano M.G."/>
            <person name="Alves J.M."/>
            <person name="Parikh H."/>
            <person name="Huang B."/>
            <person name="Lee V."/>
            <person name="Espinosa-Alvarez O."/>
            <person name="Ortiz P.A."/>
            <person name="Costa-Martins A.G."/>
            <person name="Teixeira M.M."/>
            <person name="Buck G.A."/>
        </authorList>
    </citation>
    <scope>NUCLEOTIDE SEQUENCE [LARGE SCALE GENOMIC DNA]</scope>
    <source>
        <strain evidence="3 4">025E</strain>
    </source>
</reference>
<evidence type="ECO:0000259" key="2">
    <source>
        <dbReference type="PROSITE" id="PS50158"/>
    </source>
</evidence>
<dbReference type="InterPro" id="IPR001878">
    <property type="entry name" value="Znf_CCHC"/>
</dbReference>
<keyword evidence="1" id="KW-0862">Zinc</keyword>
<dbReference type="AlphaFoldDB" id="A0A3R7RDY3"/>
<name>A0A3R7RDY3_9TRYP</name>
<dbReference type="GO" id="GO:0003676">
    <property type="term" value="F:nucleic acid binding"/>
    <property type="evidence" value="ECO:0007669"/>
    <property type="project" value="InterPro"/>
</dbReference>
<evidence type="ECO:0000256" key="1">
    <source>
        <dbReference type="PROSITE-ProRule" id="PRU00047"/>
    </source>
</evidence>
<keyword evidence="1" id="KW-0479">Metal-binding</keyword>
<organism evidence="3 4">
    <name type="scientific">Trypanosoma conorhini</name>
    <dbReference type="NCBI Taxonomy" id="83891"/>
    <lineage>
        <taxon>Eukaryota</taxon>
        <taxon>Discoba</taxon>
        <taxon>Euglenozoa</taxon>
        <taxon>Kinetoplastea</taxon>
        <taxon>Metakinetoplastina</taxon>
        <taxon>Trypanosomatida</taxon>
        <taxon>Trypanosomatidae</taxon>
        <taxon>Trypanosoma</taxon>
    </lineage>
</organism>
<gene>
    <name evidence="3" type="ORF">Tco025E_08750</name>
</gene>
<dbReference type="GeneID" id="40322361"/>